<feature type="transmembrane region" description="Helical" evidence="5">
    <location>
        <begin position="148"/>
        <end position="179"/>
    </location>
</feature>
<dbReference type="AlphaFoldDB" id="A0A5C6USE6"/>
<comment type="similarity">
    <text evidence="5">Belongs to the 4-toluene sulfonate uptake permease (TSUP) (TC 2.A.102) family.</text>
</comment>
<evidence type="ECO:0000256" key="1">
    <source>
        <dbReference type="ARBA" id="ARBA00004141"/>
    </source>
</evidence>
<dbReference type="InterPro" id="IPR051598">
    <property type="entry name" value="TSUP/Inactive_protease-like"/>
</dbReference>
<sequence>MEILGYFSAIIIGVSLGLIGGGGSILTVPVLVYFMGEDPVLATAYSLFIVGLSALVGAVKNYRLGNVDVKTALIFAPPSFIAVYLTRLWIIPAIPATMDWGFGSFTKSTLLMVFFALVMLIAAVAMLKPKKESQLDLNQSKKMLPYHLIVLEGILVGVVTGLVGAGGGFLIIPALVLLAKIPMKKAVGTSLLIIAAKSLIGFIGDVQSGANINWMLLASFTLLAIIGIFLGTYISKFVSGKKLKHGFAYFVLAMAVVIVSVELF</sequence>
<evidence type="ECO:0000313" key="7">
    <source>
        <dbReference type="Proteomes" id="UP000321168"/>
    </source>
</evidence>
<dbReference type="InterPro" id="IPR002781">
    <property type="entry name" value="TM_pro_TauE-like"/>
</dbReference>
<keyword evidence="5" id="KW-1003">Cell membrane</keyword>
<feature type="transmembrane region" description="Helical" evidence="5">
    <location>
        <begin position="246"/>
        <end position="263"/>
    </location>
</feature>
<dbReference type="EMBL" id="VORB01000010">
    <property type="protein sequence ID" value="TXC76253.1"/>
    <property type="molecule type" value="Genomic_DNA"/>
</dbReference>
<evidence type="ECO:0000313" key="6">
    <source>
        <dbReference type="EMBL" id="TXC76253.1"/>
    </source>
</evidence>
<feature type="transmembrane region" description="Helical" evidence="5">
    <location>
        <begin position="7"/>
        <end position="34"/>
    </location>
</feature>
<dbReference type="RefSeq" id="WP_147015255.1">
    <property type="nucleotide sequence ID" value="NZ_VORB01000010.1"/>
</dbReference>
<dbReference type="Pfam" id="PF01925">
    <property type="entry name" value="TauE"/>
    <property type="match status" value="1"/>
</dbReference>
<evidence type="ECO:0000256" key="3">
    <source>
        <dbReference type="ARBA" id="ARBA00022989"/>
    </source>
</evidence>
<protein>
    <recommendedName>
        <fullName evidence="5">Probable membrane transporter protein</fullName>
    </recommendedName>
</protein>
<comment type="subcellular location">
    <subcellularLocation>
        <location evidence="5">Cell membrane</location>
        <topology evidence="5">Multi-pass membrane protein</topology>
    </subcellularLocation>
    <subcellularLocation>
        <location evidence="1">Membrane</location>
        <topology evidence="1">Multi-pass membrane protein</topology>
    </subcellularLocation>
</comment>
<accession>A0A5C6USE6</accession>
<feature type="transmembrane region" description="Helical" evidence="5">
    <location>
        <begin position="71"/>
        <end position="90"/>
    </location>
</feature>
<dbReference type="PANTHER" id="PTHR43701">
    <property type="entry name" value="MEMBRANE TRANSPORTER PROTEIN MJ0441-RELATED"/>
    <property type="match status" value="1"/>
</dbReference>
<feature type="transmembrane region" description="Helical" evidence="5">
    <location>
        <begin position="110"/>
        <end position="127"/>
    </location>
</feature>
<proteinExistence type="inferred from homology"/>
<keyword evidence="2 5" id="KW-0812">Transmembrane</keyword>
<name>A0A5C6USE6_9FLAO</name>
<keyword evidence="3 5" id="KW-1133">Transmembrane helix</keyword>
<comment type="caution">
    <text evidence="6">The sequence shown here is derived from an EMBL/GenBank/DDBJ whole genome shotgun (WGS) entry which is preliminary data.</text>
</comment>
<evidence type="ECO:0000256" key="4">
    <source>
        <dbReference type="ARBA" id="ARBA00023136"/>
    </source>
</evidence>
<gene>
    <name evidence="6" type="ORF">FRX97_10930</name>
</gene>
<keyword evidence="4 5" id="KW-0472">Membrane</keyword>
<feature type="transmembrane region" description="Helical" evidence="5">
    <location>
        <begin position="215"/>
        <end position="234"/>
    </location>
</feature>
<evidence type="ECO:0000256" key="5">
    <source>
        <dbReference type="RuleBase" id="RU363041"/>
    </source>
</evidence>
<keyword evidence="7" id="KW-1185">Reference proteome</keyword>
<dbReference type="OrthoDB" id="8559161at2"/>
<dbReference type="GO" id="GO:0005886">
    <property type="term" value="C:plasma membrane"/>
    <property type="evidence" value="ECO:0007669"/>
    <property type="project" value="UniProtKB-SubCell"/>
</dbReference>
<dbReference type="Proteomes" id="UP000321168">
    <property type="component" value="Unassembled WGS sequence"/>
</dbReference>
<dbReference type="PANTHER" id="PTHR43701:SF2">
    <property type="entry name" value="MEMBRANE TRANSPORTER PROTEIN YJNA-RELATED"/>
    <property type="match status" value="1"/>
</dbReference>
<reference evidence="6 7" key="1">
    <citation type="submission" date="2019-08" db="EMBL/GenBank/DDBJ databases">
        <title>Genome of Luteibaculum oceani JCM 18817.</title>
        <authorList>
            <person name="Bowman J.P."/>
        </authorList>
    </citation>
    <scope>NUCLEOTIDE SEQUENCE [LARGE SCALE GENOMIC DNA]</scope>
    <source>
        <strain evidence="6 7">JCM 18817</strain>
    </source>
</reference>
<organism evidence="6 7">
    <name type="scientific">Luteibaculum oceani</name>
    <dbReference type="NCBI Taxonomy" id="1294296"/>
    <lineage>
        <taxon>Bacteria</taxon>
        <taxon>Pseudomonadati</taxon>
        <taxon>Bacteroidota</taxon>
        <taxon>Flavobacteriia</taxon>
        <taxon>Flavobacteriales</taxon>
        <taxon>Luteibaculaceae</taxon>
        <taxon>Luteibaculum</taxon>
    </lineage>
</organism>
<feature type="transmembrane region" description="Helical" evidence="5">
    <location>
        <begin position="40"/>
        <end position="59"/>
    </location>
</feature>
<evidence type="ECO:0000256" key="2">
    <source>
        <dbReference type="ARBA" id="ARBA00022692"/>
    </source>
</evidence>